<evidence type="ECO:0000256" key="4">
    <source>
        <dbReference type="ARBA" id="ARBA00022490"/>
    </source>
</evidence>
<feature type="non-terminal residue" evidence="13">
    <location>
        <position position="1"/>
    </location>
</feature>
<dbReference type="SUPFAM" id="SSF47336">
    <property type="entry name" value="ACP-like"/>
    <property type="match status" value="3"/>
</dbReference>
<dbReference type="InterPro" id="IPR020841">
    <property type="entry name" value="PKS_Beta-ketoAc_synthase_dom"/>
</dbReference>
<dbReference type="FunFam" id="3.40.47.10:FF:000019">
    <property type="entry name" value="Polyketide synthase type I"/>
    <property type="match status" value="2"/>
</dbReference>
<evidence type="ECO:0000256" key="2">
    <source>
        <dbReference type="ARBA" id="ARBA00004792"/>
    </source>
</evidence>
<dbReference type="SUPFAM" id="SSF53901">
    <property type="entry name" value="Thiolase-like"/>
    <property type="match status" value="2"/>
</dbReference>
<dbReference type="Gene3D" id="3.40.50.720">
    <property type="entry name" value="NAD(P)-binding Rossmann-like Domain"/>
    <property type="match status" value="1"/>
</dbReference>
<dbReference type="SUPFAM" id="SSF51735">
    <property type="entry name" value="NAD(P)-binding Rossmann-fold domains"/>
    <property type="match status" value="1"/>
</dbReference>
<dbReference type="InterPro" id="IPR049551">
    <property type="entry name" value="PKS_DH_C"/>
</dbReference>
<dbReference type="GO" id="GO:0005886">
    <property type="term" value="C:plasma membrane"/>
    <property type="evidence" value="ECO:0007669"/>
    <property type="project" value="TreeGrafter"/>
</dbReference>
<dbReference type="InterPro" id="IPR032821">
    <property type="entry name" value="PKS_assoc"/>
</dbReference>
<evidence type="ECO:0000256" key="7">
    <source>
        <dbReference type="ARBA" id="ARBA00022737"/>
    </source>
</evidence>
<accession>A0A2A4SLN7</accession>
<evidence type="ECO:0000259" key="11">
    <source>
        <dbReference type="PROSITE" id="PS52004"/>
    </source>
</evidence>
<dbReference type="Gene3D" id="3.40.47.10">
    <property type="match status" value="2"/>
</dbReference>
<dbReference type="CDD" id="cd00833">
    <property type="entry name" value="PKS"/>
    <property type="match status" value="2"/>
</dbReference>
<dbReference type="InterPro" id="IPR013968">
    <property type="entry name" value="PKS_KR"/>
</dbReference>
<name>A0A2A4SLN7_9DELT</name>
<evidence type="ECO:0000256" key="8">
    <source>
        <dbReference type="PROSITE-ProRule" id="PRU01363"/>
    </source>
</evidence>
<keyword evidence="6" id="KW-0808">Transferase</keyword>
<dbReference type="InterPro" id="IPR020807">
    <property type="entry name" value="PKS_DH"/>
</dbReference>
<dbReference type="Proteomes" id="UP000218113">
    <property type="component" value="Unassembled WGS sequence"/>
</dbReference>
<dbReference type="PANTHER" id="PTHR43775:SF37">
    <property type="entry name" value="SI:DKEY-61P9.11"/>
    <property type="match status" value="1"/>
</dbReference>
<dbReference type="InterPro" id="IPR054514">
    <property type="entry name" value="RhiE-like_linker"/>
</dbReference>
<dbReference type="GO" id="GO:0004315">
    <property type="term" value="F:3-oxoacyl-[acyl-carrier-protein] synthase activity"/>
    <property type="evidence" value="ECO:0007669"/>
    <property type="project" value="InterPro"/>
</dbReference>
<feature type="domain" description="Carrier" evidence="10">
    <location>
        <begin position="153"/>
        <end position="226"/>
    </location>
</feature>
<keyword evidence="4" id="KW-0963">Cytoplasm</keyword>
<evidence type="ECO:0000256" key="9">
    <source>
        <dbReference type="SAM" id="MobiDB-lite"/>
    </source>
</evidence>
<dbReference type="InterPro" id="IPR036736">
    <property type="entry name" value="ACP-like_sf"/>
</dbReference>
<comment type="caution">
    <text evidence="13">The sequence shown here is derived from an EMBL/GenBank/DDBJ whole genome shotgun (WGS) entry which is preliminary data.</text>
</comment>
<dbReference type="Pfam" id="PF21089">
    <property type="entry name" value="PKS_DH_N"/>
    <property type="match status" value="1"/>
</dbReference>
<dbReference type="InterPro" id="IPR050091">
    <property type="entry name" value="PKS_NRPS_Biosynth_Enz"/>
</dbReference>
<dbReference type="GO" id="GO:0071770">
    <property type="term" value="P:DIM/DIP cell wall layer assembly"/>
    <property type="evidence" value="ECO:0007669"/>
    <property type="project" value="TreeGrafter"/>
</dbReference>
<dbReference type="InterPro" id="IPR014031">
    <property type="entry name" value="Ketoacyl_synth_C"/>
</dbReference>
<dbReference type="Pfam" id="PF08659">
    <property type="entry name" value="KR"/>
    <property type="match status" value="1"/>
</dbReference>
<protein>
    <submittedName>
        <fullName evidence="13">Uncharacterized protein</fullName>
    </submittedName>
</protein>
<evidence type="ECO:0000259" key="12">
    <source>
        <dbReference type="PROSITE" id="PS52019"/>
    </source>
</evidence>
<dbReference type="GO" id="GO:0005737">
    <property type="term" value="C:cytoplasm"/>
    <property type="evidence" value="ECO:0007669"/>
    <property type="project" value="UniProtKB-SubCell"/>
</dbReference>
<feature type="region of interest" description="N-terminal hotdog fold" evidence="8">
    <location>
        <begin position="903"/>
        <end position="1034"/>
    </location>
</feature>
<dbReference type="GO" id="GO:0006633">
    <property type="term" value="P:fatty acid biosynthetic process"/>
    <property type="evidence" value="ECO:0007669"/>
    <property type="project" value="InterPro"/>
</dbReference>
<dbReference type="Pfam" id="PF00550">
    <property type="entry name" value="PP-binding"/>
    <property type="match status" value="3"/>
</dbReference>
<evidence type="ECO:0000313" key="14">
    <source>
        <dbReference type="Proteomes" id="UP000218113"/>
    </source>
</evidence>
<dbReference type="Pfam" id="PF22336">
    <property type="entry name" value="RhiE-like_linker"/>
    <property type="match status" value="1"/>
</dbReference>
<dbReference type="EMBL" id="NVSR01000167">
    <property type="protein sequence ID" value="PCI22108.1"/>
    <property type="molecule type" value="Genomic_DNA"/>
</dbReference>
<dbReference type="Pfam" id="PF00109">
    <property type="entry name" value="ketoacyl-synt"/>
    <property type="match status" value="2"/>
</dbReference>
<dbReference type="PANTHER" id="PTHR43775">
    <property type="entry name" value="FATTY ACID SYNTHASE"/>
    <property type="match status" value="1"/>
</dbReference>
<dbReference type="InterPro" id="IPR006162">
    <property type="entry name" value="Ppantetheine_attach_site"/>
</dbReference>
<reference evidence="14" key="1">
    <citation type="submission" date="2017-08" db="EMBL/GenBank/DDBJ databases">
        <title>A dynamic microbial community with high functional redundancy inhabits the cold, oxic subseafloor aquifer.</title>
        <authorList>
            <person name="Tully B.J."/>
            <person name="Wheat C.G."/>
            <person name="Glazer B.T."/>
            <person name="Huber J.A."/>
        </authorList>
    </citation>
    <scope>NUCLEOTIDE SEQUENCE [LARGE SCALE GENOMIC DNA]</scope>
</reference>
<dbReference type="InterPro" id="IPR049552">
    <property type="entry name" value="PKS_DH_N"/>
</dbReference>
<evidence type="ECO:0000256" key="1">
    <source>
        <dbReference type="ARBA" id="ARBA00004496"/>
    </source>
</evidence>
<keyword evidence="5" id="KW-0597">Phosphoprotein</keyword>
<feature type="non-terminal residue" evidence="13">
    <location>
        <position position="1951"/>
    </location>
</feature>
<dbReference type="PROSITE" id="PS52019">
    <property type="entry name" value="PKS_MFAS_DH"/>
    <property type="match status" value="1"/>
</dbReference>
<organism evidence="13 14">
    <name type="scientific">SAR324 cluster bacterium</name>
    <dbReference type="NCBI Taxonomy" id="2024889"/>
    <lineage>
        <taxon>Bacteria</taxon>
        <taxon>Deltaproteobacteria</taxon>
        <taxon>SAR324 cluster</taxon>
    </lineage>
</organism>
<dbReference type="Pfam" id="PF02801">
    <property type="entry name" value="Ketoacyl-synt_C"/>
    <property type="match status" value="2"/>
</dbReference>
<dbReference type="Gene3D" id="3.10.129.120">
    <property type="match status" value="1"/>
</dbReference>
<keyword evidence="3" id="KW-0596">Phosphopantetheine</keyword>
<feature type="active site" description="Proton acceptor; for dehydratase activity" evidence="8">
    <location>
        <position position="932"/>
    </location>
</feature>
<evidence type="ECO:0000259" key="10">
    <source>
        <dbReference type="PROSITE" id="PS50075"/>
    </source>
</evidence>
<dbReference type="Pfam" id="PF14765">
    <property type="entry name" value="PS-DH"/>
    <property type="match status" value="1"/>
</dbReference>
<comment type="pathway">
    <text evidence="2">Antibiotic biosynthesis.</text>
</comment>
<dbReference type="GO" id="GO:0031177">
    <property type="term" value="F:phosphopantetheine binding"/>
    <property type="evidence" value="ECO:0007669"/>
    <property type="project" value="InterPro"/>
</dbReference>
<dbReference type="SMART" id="SM00826">
    <property type="entry name" value="PKS_DH"/>
    <property type="match status" value="1"/>
</dbReference>
<evidence type="ECO:0000256" key="6">
    <source>
        <dbReference type="ARBA" id="ARBA00022679"/>
    </source>
</evidence>
<dbReference type="InterPro" id="IPR009081">
    <property type="entry name" value="PP-bd_ACP"/>
</dbReference>
<dbReference type="PROSITE" id="PS00606">
    <property type="entry name" value="KS3_1"/>
    <property type="match status" value="1"/>
</dbReference>
<comment type="subcellular location">
    <subcellularLocation>
        <location evidence="1">Cytoplasm</location>
    </subcellularLocation>
</comment>
<sequence length="1951" mass="217738">KETLDFVLFFSSIFSFVKPPGTSNYAAGCVFEDSFAHRLGKDWSCAVKVMNWGYWGTIGVVTDPFYRDRMERAGIGSIEPEEGMKALEGLLQSSLDQVTLVKRLKPQTLPVVSPPSTVENFEKEPGPIVSGESFQQVSVKRPYQGITDEALREKSATYLKKILASTLKMPSHQIDSSEPFKSYGMDSILVVQLTDTLSQSFKDISYTLFFEVKTIDELVEYLIETQKETLFGRLGLPDQRVEQDHDSTPPPSSSESLVTSFSSKVNKLEPLQPQILGEENSVAKVSLIKDVAIIGLSGRYAQAKDIDEFWNNLKDGKNCITEIPGERWDWREFFNEERGKEGTTYTKWGGFIDHVDKFDPLFFQIAPKEAERMDPQERLFLETAYSSIEDAGYTPANLCESRRIGVFVGVINSTYDPQANYWSIANRVSYTLNFQGPSMAVDTACSSSLTAIHLALESIYSGMSDCAIAGGVYLIIDPIHHIWLSEKTMLSSTGQCKTFSEQADGFVDGEGVGAIVLKPLSKAIVDRDNIYAVIKGSMLNAGGKTNGYTVPNPHAQFQLISEAFDRAGVDSRTVSYIEAHGTGTVLGDPIEISGLKRAFELHSQDKQFCAIGSLKPNIGHCEGAAGIGGLTKILLQMKYGQLVPSINSKNLNSKIGFSNSPFYVQQKLEKWKRPIITIDNETKEYPRIAGVSSFGAGGANAHLVIEEYVVKAEVEQLKPKGEGPYIILLSARNENRLRECAGKFVEFIAKAEETQQKLNIADLAYTLQIGRESMETRLGFLVVSLEELAEKLNSFLNNQHDVEDLYQGHISLNKETLAVFADEDMTAVIDVWIDKRKYTKLVDLWVKGVKLDWSKIHSEKKPHRISLPTYPFAKERYWLDPQTDNQRFSVSKKYQLGSREYLHPLVHENSSNITGLHFRSSFSGQEVFLADHVIKEQKVLPGVAYLEMARAAVEMINEPQGINKNNKVHSMIRMKNIIWTQPIVVMDRPKEVHIALFVEENNQIKYEIFTESEGLEKERTVHSQGTVIFSIPSKITVLNLPNLTEKIQDISISAEQCYSAFQAMGINYGSGHQGIERLYVEKGQVLAKLFLPPSILKTKDDFVLHPTLLDSALQASIGLLMGTEEDPENDKSPHPSRNGSVQIPYLPFALEEFEVTEKSADSMWAWLRMSKDSKPHYKTLKLDIDICDDEGRVAIKMKGLSFRAIKGDTTSSDSAAASEYSVDVSSPLPQTTTTQIKDKALSFFKSLLSSTLKLPVHRIKAEEPLEKYGIDSVMVLQLTNKLENTFGGLSKTLFFEYRNLLEITEYFLESHEKQLRSILNINETGRVADNTLHKPDLIRNSSHRPRYTSLAKANPVIEALDMAIIGLAGRYPQARNIEEFWNNLRQGKDCISEVPEDRWNWREYYTEDRNQPVAHYSKWGGFIEDMDKFDPLFFNISPREAERMDPQERLFLETVWNALEDAGYAGNVTAQTGVYAGVMYGEYQLWGADISNNSAGIANRVSYTLNLNGPSMTVDTMCSSSLTCIHLACQDLKNGRIDLGIAGGVNISIHPKKYLMLSSGQFISGNGHCESFGVGADGYIPGEGVGAILIKRLADAERDHDHIYGIIKGSYVNHGGKTNGYNVPNPNAQQVAIREAFRESQINPRNVSYMEAHGTGTTLGDPIEITGLTKAFAEETKEKQYCWIGSAKSNIGHCESAAGIAGLTKVLLQMQYGQIVPSLHSKVLNPNIDFSSTPFVVNQELRDWKRPLIDGTIVPRIAGISSFGAGGANAHLVIEEYVAKAEVEQLKPKDEGPYIILLSARNENRLREYADKFVKFIGLQSIEVENQQQTPLQPNLTLEERICSILSGILQVNVEEIALGEDFQDYGVEKIHRIQLLEKLRNELGININSGAFLNGNSITSLVTHLLKSHSPSLKRQGFIAQSENSSYPQEPKGEKTRQEVNIADLAYTLQ</sequence>
<feature type="active site" description="Proton donor; for dehydratase activity" evidence="8">
    <location>
        <position position="1110"/>
    </location>
</feature>
<dbReference type="Pfam" id="PF16197">
    <property type="entry name" value="KAsynt_C_assoc"/>
    <property type="match status" value="1"/>
</dbReference>
<feature type="region of interest" description="Disordered" evidence="9">
    <location>
        <begin position="240"/>
        <end position="259"/>
    </location>
</feature>
<dbReference type="SMART" id="SM00823">
    <property type="entry name" value="PKS_PP"/>
    <property type="match status" value="3"/>
</dbReference>
<dbReference type="Gene3D" id="1.10.1240.100">
    <property type="match status" value="1"/>
</dbReference>
<dbReference type="InterPro" id="IPR049900">
    <property type="entry name" value="PKS_mFAS_DH"/>
</dbReference>
<dbReference type="InterPro" id="IPR020806">
    <property type="entry name" value="PKS_PP-bd"/>
</dbReference>
<dbReference type="Gene3D" id="3.10.129.10">
    <property type="entry name" value="Hotdog Thioesterase"/>
    <property type="match status" value="1"/>
</dbReference>
<dbReference type="Gene3D" id="1.10.1200.10">
    <property type="entry name" value="ACP-like"/>
    <property type="match status" value="3"/>
</dbReference>
<feature type="domain" description="Ketosynthase family 3 (KS3)" evidence="11">
    <location>
        <begin position="288"/>
        <end position="707"/>
    </location>
</feature>
<evidence type="ECO:0000313" key="13">
    <source>
        <dbReference type="EMBL" id="PCI22108.1"/>
    </source>
</evidence>
<dbReference type="InterPro" id="IPR014030">
    <property type="entry name" value="Ketoacyl_synth_N"/>
</dbReference>
<feature type="domain" description="Carrier" evidence="10">
    <location>
        <begin position="1833"/>
        <end position="1910"/>
    </location>
</feature>
<dbReference type="GO" id="GO:0004312">
    <property type="term" value="F:fatty acid synthase activity"/>
    <property type="evidence" value="ECO:0007669"/>
    <property type="project" value="TreeGrafter"/>
</dbReference>
<feature type="domain" description="PKS/mFAS DH" evidence="12">
    <location>
        <begin position="903"/>
        <end position="1211"/>
    </location>
</feature>
<feature type="region of interest" description="C-terminal hotdog fold" evidence="8">
    <location>
        <begin position="1048"/>
        <end position="1211"/>
    </location>
</feature>
<evidence type="ECO:0000256" key="3">
    <source>
        <dbReference type="ARBA" id="ARBA00022450"/>
    </source>
</evidence>
<dbReference type="InterPro" id="IPR018201">
    <property type="entry name" value="Ketoacyl_synth_AS"/>
</dbReference>
<feature type="domain" description="Ketosynthase family 3 (KS3)" evidence="11">
    <location>
        <begin position="1359"/>
        <end position="1776"/>
    </location>
</feature>
<dbReference type="InterPro" id="IPR016039">
    <property type="entry name" value="Thiolase-like"/>
</dbReference>
<dbReference type="PROSITE" id="PS00012">
    <property type="entry name" value="PHOSPHOPANTETHEINE"/>
    <property type="match status" value="2"/>
</dbReference>
<dbReference type="PROSITE" id="PS52004">
    <property type="entry name" value="KS3_2"/>
    <property type="match status" value="2"/>
</dbReference>
<dbReference type="SMART" id="SM01294">
    <property type="entry name" value="PKS_PP_betabranch"/>
    <property type="match status" value="1"/>
</dbReference>
<dbReference type="PROSITE" id="PS50075">
    <property type="entry name" value="CARRIER"/>
    <property type="match status" value="2"/>
</dbReference>
<keyword evidence="7" id="KW-0677">Repeat</keyword>
<dbReference type="SMART" id="SM00825">
    <property type="entry name" value="PKS_KS"/>
    <property type="match status" value="2"/>
</dbReference>
<dbReference type="InterPro" id="IPR036291">
    <property type="entry name" value="NAD(P)-bd_dom_sf"/>
</dbReference>
<proteinExistence type="predicted"/>
<evidence type="ECO:0000256" key="5">
    <source>
        <dbReference type="ARBA" id="ARBA00022553"/>
    </source>
</evidence>
<gene>
    <name evidence="13" type="ORF">COB67_13620</name>
</gene>